<dbReference type="AlphaFoldDB" id="K2MQW9"/>
<dbReference type="SUPFAM" id="SSF51126">
    <property type="entry name" value="Pectin lyase-like"/>
    <property type="match status" value="1"/>
</dbReference>
<reference evidence="1 2" key="1">
    <citation type="journal article" date="2012" name="BMC Genomics">
        <title>Comparative genomic analysis of human infective Trypanosoma cruzi lineages with the bat-restricted subspecies T. cruzi marinkellei.</title>
        <authorList>
            <person name="Franzen O."/>
            <person name="Talavera-Lopez C."/>
            <person name="Ochaya S."/>
            <person name="Butler C.E."/>
            <person name="Messenger L.A."/>
            <person name="Lewis M.D."/>
            <person name="Llewellyn M.S."/>
            <person name="Marinkelle C.J."/>
            <person name="Tyler K.M."/>
            <person name="Miles M.A."/>
            <person name="Andersson B."/>
        </authorList>
    </citation>
    <scope>NUCLEOTIDE SEQUENCE [LARGE SCALE GENOMIC DNA]</scope>
    <source>
        <strain evidence="1 2">B7</strain>
    </source>
</reference>
<name>K2MQW9_TRYCR</name>
<dbReference type="Gene3D" id="2.160.20.10">
    <property type="entry name" value="Single-stranded right-handed beta-helix, Pectin lyase-like"/>
    <property type="match status" value="1"/>
</dbReference>
<comment type="caution">
    <text evidence="1">The sequence shown here is derived from an EMBL/GenBank/DDBJ whole genome shotgun (WGS) entry which is preliminary data.</text>
</comment>
<feature type="non-terminal residue" evidence="1">
    <location>
        <position position="438"/>
    </location>
</feature>
<gene>
    <name evidence="1" type="ORF">MOQ_006729</name>
</gene>
<sequence length="438" mass="46085">VQAVGGGLSWLCYRNVTFSGGGMRLTVLTGAMTGDVATVTFDGCTWRDGAVLLLLGNTYAAVGSLNIVVTGNTFHDALLSPEGVFPPRTNITISGNRFTVTRLIPRPGLVIGKPSCVAMNELAISSYSAVVISGNVFQTVTASSSAIHVRKSALSVSWHSLFAVMGNTFHMADSNCTLIYLEGCRQSSSLDVLNNSAVVIRGNVVSRPVKYFVFFFCTLSVESLSAVLFQGNEMQGSLVVFLSRESTYIYYNSWLQLSGNLCRVSPSEAFAFFYSTVNLRDSTVSVSGNQFMSSMVMPKVLCLFSGSNDLTGGAIVAACNTVNGGERVRYIIPSVYNPTILTCSDPCALATSCFPAYTTAVSSDGCACTCAEGGHGDACLPVAVPEPPSTDGADLCVRDVRVDEEVSAGLGTSVVCYVGVTFAADVVVDVASMSGSVR</sequence>
<dbReference type="InterPro" id="IPR012334">
    <property type="entry name" value="Pectin_lyas_fold"/>
</dbReference>
<dbReference type="OrthoDB" id="252310at2759"/>
<accession>K2MQW9</accession>
<proteinExistence type="predicted"/>
<dbReference type="Proteomes" id="UP000007350">
    <property type="component" value="Unassembled WGS sequence"/>
</dbReference>
<evidence type="ECO:0000313" key="1">
    <source>
        <dbReference type="EMBL" id="EKF29485.1"/>
    </source>
</evidence>
<dbReference type="EMBL" id="AHKC01013099">
    <property type="protein sequence ID" value="EKF29485.1"/>
    <property type="molecule type" value="Genomic_DNA"/>
</dbReference>
<dbReference type="InterPro" id="IPR011050">
    <property type="entry name" value="Pectin_lyase_fold/virulence"/>
</dbReference>
<feature type="non-terminal residue" evidence="1">
    <location>
        <position position="1"/>
    </location>
</feature>
<organism evidence="1 2">
    <name type="scientific">Trypanosoma cruzi marinkellei</name>
    <dbReference type="NCBI Taxonomy" id="85056"/>
    <lineage>
        <taxon>Eukaryota</taxon>
        <taxon>Discoba</taxon>
        <taxon>Euglenozoa</taxon>
        <taxon>Kinetoplastea</taxon>
        <taxon>Metakinetoplastina</taxon>
        <taxon>Trypanosomatida</taxon>
        <taxon>Trypanosomatidae</taxon>
        <taxon>Trypanosoma</taxon>
        <taxon>Schizotrypanum</taxon>
    </lineage>
</organism>
<keyword evidence="2" id="KW-1185">Reference proteome</keyword>
<protein>
    <submittedName>
        <fullName evidence="1">Dispersed gene family protein 1 (DGF-1), putative</fullName>
    </submittedName>
</protein>
<evidence type="ECO:0000313" key="2">
    <source>
        <dbReference type="Proteomes" id="UP000007350"/>
    </source>
</evidence>